<dbReference type="AlphaFoldDB" id="A0A2A6LRM7"/>
<dbReference type="Gene3D" id="3.40.50.1000">
    <property type="entry name" value="HAD superfamily/HAD-like"/>
    <property type="match status" value="1"/>
</dbReference>
<dbReference type="InterPro" id="IPR000537">
    <property type="entry name" value="UbiA_prenyltransferase"/>
</dbReference>
<comment type="subcellular location">
    <subcellularLocation>
        <location evidence="1">Membrane</location>
        <topology evidence="1">Multi-pass membrane protein</topology>
    </subcellularLocation>
</comment>
<evidence type="ECO:0000256" key="6">
    <source>
        <dbReference type="SAM" id="Phobius"/>
    </source>
</evidence>
<sequence>MPGSPPPENAPAVLWTCFGASGWRMLLMKQRRNEMKVLDLDCFDRKLPLICDLDGTLIKSDSLHENLFDAFFHSPQQLLRTIPNWFKGRPALKEALAKVRSVEPQALPYREQMLELIHRARSAGRETYLVTAADQSIADDIISHLGSFDGAKGSSGSLNLKSRRKLQWLQESFPEGFIYAGDSAADLPIWEAASGAVLVGDGVKFESKLREAGVEVRTLSPEKRHPVKDWLSELRIHQWSKNVLIFVPLFLGRIADDFHAVLKTTFGFLAFGLIVSATYIINDLADLEADRAHATKRFRAIAAGRISVMNGFLACLVMLATGIGTALLLDHQFAVVASVYLVLTLAYSFRLKRVALLDVTVIGALFTLRIVMGQVLNGLAFSPWLFSFSVMFFISLALAKRHVEAMRACSNGKDTIEGRGYLPGDWPLTLGHGLASASASIVIMLLFLALEPRVHLYHNPAWLYVAPLGVSIWLQRIWLLSHRMELHDDPIVFALNDKTSWFIGAFIASAFVMAM</sequence>
<evidence type="ECO:0000256" key="1">
    <source>
        <dbReference type="ARBA" id="ARBA00004141"/>
    </source>
</evidence>
<gene>
    <name evidence="7" type="ORF">CO661_27295</name>
</gene>
<feature type="transmembrane region" description="Helical" evidence="6">
    <location>
        <begin position="356"/>
        <end position="375"/>
    </location>
</feature>
<dbReference type="InterPro" id="IPR036412">
    <property type="entry name" value="HAD-like_sf"/>
</dbReference>
<evidence type="ECO:0000313" key="8">
    <source>
        <dbReference type="Proteomes" id="UP000220353"/>
    </source>
</evidence>
<feature type="transmembrane region" description="Helical" evidence="6">
    <location>
        <begin position="333"/>
        <end position="349"/>
    </location>
</feature>
<dbReference type="PANTHER" id="PTHR11048">
    <property type="entry name" value="PRENYLTRANSFERASES"/>
    <property type="match status" value="1"/>
</dbReference>
<dbReference type="PANTHER" id="PTHR11048:SF5">
    <property type="entry name" value="DECAPRENYL-PHOSPHATE PHOSPHORIBOSYLTRANSFERASE"/>
    <property type="match status" value="1"/>
</dbReference>
<feature type="transmembrane region" description="Helical" evidence="6">
    <location>
        <begin position="261"/>
        <end position="281"/>
    </location>
</feature>
<keyword evidence="4 6" id="KW-1133">Transmembrane helix</keyword>
<evidence type="ECO:0008006" key="9">
    <source>
        <dbReference type="Google" id="ProtNLM"/>
    </source>
</evidence>
<dbReference type="InterPro" id="IPR023214">
    <property type="entry name" value="HAD_sf"/>
</dbReference>
<comment type="caution">
    <text evidence="7">The sequence shown here is derived from an EMBL/GenBank/DDBJ whole genome shotgun (WGS) entry which is preliminary data.</text>
</comment>
<dbReference type="InterPro" id="IPR039653">
    <property type="entry name" value="Prenyltransferase"/>
</dbReference>
<dbReference type="SUPFAM" id="SSF56784">
    <property type="entry name" value="HAD-like"/>
    <property type="match status" value="1"/>
</dbReference>
<evidence type="ECO:0000256" key="2">
    <source>
        <dbReference type="ARBA" id="ARBA00022475"/>
    </source>
</evidence>
<dbReference type="InterPro" id="IPR044878">
    <property type="entry name" value="UbiA_sf"/>
</dbReference>
<dbReference type="Proteomes" id="UP000220353">
    <property type="component" value="Unassembled WGS sequence"/>
</dbReference>
<evidence type="ECO:0000256" key="4">
    <source>
        <dbReference type="ARBA" id="ARBA00022989"/>
    </source>
</evidence>
<dbReference type="NCBIfam" id="NF006088">
    <property type="entry name" value="PRK08238.1"/>
    <property type="match status" value="1"/>
</dbReference>
<keyword evidence="5 6" id="KW-0472">Membrane</keyword>
<dbReference type="Pfam" id="PF01040">
    <property type="entry name" value="UbiA"/>
    <property type="match status" value="1"/>
</dbReference>
<proteinExistence type="predicted"/>
<feature type="transmembrane region" description="Helical" evidence="6">
    <location>
        <begin position="461"/>
        <end position="479"/>
    </location>
</feature>
<reference evidence="7 8" key="1">
    <citation type="submission" date="2017-09" db="EMBL/GenBank/DDBJ databases">
        <title>Comparative genomics of rhizobia isolated from Phaseolus vulgaris in China.</title>
        <authorList>
            <person name="Tong W."/>
        </authorList>
    </citation>
    <scope>NUCLEOTIDE SEQUENCE [LARGE SCALE GENOMIC DNA]</scope>
    <source>
        <strain evidence="7 8">PCH1</strain>
    </source>
</reference>
<dbReference type="EMBL" id="NWTC01000028">
    <property type="protein sequence ID" value="PDT44789.1"/>
    <property type="molecule type" value="Genomic_DNA"/>
</dbReference>
<feature type="transmembrane region" description="Helical" evidence="6">
    <location>
        <begin position="302"/>
        <end position="327"/>
    </location>
</feature>
<evidence type="ECO:0000256" key="5">
    <source>
        <dbReference type="ARBA" id="ARBA00023136"/>
    </source>
</evidence>
<evidence type="ECO:0000256" key="3">
    <source>
        <dbReference type="ARBA" id="ARBA00022692"/>
    </source>
</evidence>
<dbReference type="Gene3D" id="1.10.357.140">
    <property type="entry name" value="UbiA prenyltransferase"/>
    <property type="match status" value="1"/>
</dbReference>
<feature type="transmembrane region" description="Helical" evidence="6">
    <location>
        <begin position="381"/>
        <end position="399"/>
    </location>
</feature>
<dbReference type="GO" id="GO:0016765">
    <property type="term" value="F:transferase activity, transferring alkyl or aryl (other than methyl) groups"/>
    <property type="evidence" value="ECO:0007669"/>
    <property type="project" value="InterPro"/>
</dbReference>
<protein>
    <recommendedName>
        <fullName evidence="9">UbiA family prenyltransferase</fullName>
    </recommendedName>
</protein>
<keyword evidence="2" id="KW-1003">Cell membrane</keyword>
<dbReference type="CDD" id="cd13963">
    <property type="entry name" value="PT_UbiA_2"/>
    <property type="match status" value="1"/>
</dbReference>
<keyword evidence="3 6" id="KW-0812">Transmembrane</keyword>
<name>A0A2A6LRM7_RHIFR</name>
<organism evidence="7 8">
    <name type="scientific">Rhizobium fredii</name>
    <name type="common">Sinorhizobium fredii</name>
    <dbReference type="NCBI Taxonomy" id="380"/>
    <lineage>
        <taxon>Bacteria</taxon>
        <taxon>Pseudomonadati</taxon>
        <taxon>Pseudomonadota</taxon>
        <taxon>Alphaproteobacteria</taxon>
        <taxon>Hyphomicrobiales</taxon>
        <taxon>Rhizobiaceae</taxon>
        <taxon>Sinorhizobium/Ensifer group</taxon>
        <taxon>Sinorhizobium</taxon>
    </lineage>
</organism>
<feature type="transmembrane region" description="Helical" evidence="6">
    <location>
        <begin position="428"/>
        <end position="449"/>
    </location>
</feature>
<dbReference type="GO" id="GO:0005886">
    <property type="term" value="C:plasma membrane"/>
    <property type="evidence" value="ECO:0007669"/>
    <property type="project" value="TreeGrafter"/>
</dbReference>
<feature type="transmembrane region" description="Helical" evidence="6">
    <location>
        <begin position="491"/>
        <end position="514"/>
    </location>
</feature>
<dbReference type="Pfam" id="PF12710">
    <property type="entry name" value="HAD"/>
    <property type="match status" value="1"/>
</dbReference>
<evidence type="ECO:0000313" key="7">
    <source>
        <dbReference type="EMBL" id="PDT44789.1"/>
    </source>
</evidence>
<accession>A0A2A6LRM7</accession>
<dbReference type="GO" id="GO:0009247">
    <property type="term" value="P:glycolipid biosynthetic process"/>
    <property type="evidence" value="ECO:0007669"/>
    <property type="project" value="TreeGrafter"/>
</dbReference>